<name>A0A2P6PFR8_ROSCH</name>
<evidence type="ECO:0000313" key="2">
    <source>
        <dbReference type="Proteomes" id="UP000238479"/>
    </source>
</evidence>
<dbReference type="EMBL" id="PDCK01000045">
    <property type="protein sequence ID" value="PRQ20776.1"/>
    <property type="molecule type" value="Genomic_DNA"/>
</dbReference>
<keyword evidence="2" id="KW-1185">Reference proteome</keyword>
<protein>
    <submittedName>
        <fullName evidence="1">Uncharacterized protein</fullName>
    </submittedName>
</protein>
<reference evidence="1 2" key="1">
    <citation type="journal article" date="2018" name="Nat. Genet.">
        <title>The Rosa genome provides new insights in the design of modern roses.</title>
        <authorList>
            <person name="Bendahmane M."/>
        </authorList>
    </citation>
    <scope>NUCLEOTIDE SEQUENCE [LARGE SCALE GENOMIC DNA]</scope>
    <source>
        <strain evidence="2">cv. Old Blush</strain>
    </source>
</reference>
<organism evidence="1 2">
    <name type="scientific">Rosa chinensis</name>
    <name type="common">China rose</name>
    <dbReference type="NCBI Taxonomy" id="74649"/>
    <lineage>
        <taxon>Eukaryota</taxon>
        <taxon>Viridiplantae</taxon>
        <taxon>Streptophyta</taxon>
        <taxon>Embryophyta</taxon>
        <taxon>Tracheophyta</taxon>
        <taxon>Spermatophyta</taxon>
        <taxon>Magnoliopsida</taxon>
        <taxon>eudicotyledons</taxon>
        <taxon>Gunneridae</taxon>
        <taxon>Pentapetalae</taxon>
        <taxon>rosids</taxon>
        <taxon>fabids</taxon>
        <taxon>Rosales</taxon>
        <taxon>Rosaceae</taxon>
        <taxon>Rosoideae</taxon>
        <taxon>Rosoideae incertae sedis</taxon>
        <taxon>Rosa</taxon>
    </lineage>
</organism>
<gene>
    <name evidence="1" type="ORF">RchiOBHm_Chr7g0231831</name>
</gene>
<dbReference type="AlphaFoldDB" id="A0A2P6PFR8"/>
<proteinExistence type="predicted"/>
<evidence type="ECO:0000313" key="1">
    <source>
        <dbReference type="EMBL" id="PRQ20776.1"/>
    </source>
</evidence>
<accession>A0A2P6PFR8</accession>
<comment type="caution">
    <text evidence="1">The sequence shown here is derived from an EMBL/GenBank/DDBJ whole genome shotgun (WGS) entry which is preliminary data.</text>
</comment>
<sequence>MKTLSDTVRGAIPEKALASEYLQSIAEKFTTNDKIEASMLLDKLTSMKFSMNQNMREHLMEMMNIQGQLANLDMRVDEGFFIQLAFKSPPDQHFESLKTTYNTQKDK</sequence>
<dbReference type="Proteomes" id="UP000238479">
    <property type="component" value="Chromosome 7"/>
</dbReference>
<dbReference type="OMA" id="FESFIVH"/>
<dbReference type="Gramene" id="PRQ20776">
    <property type="protein sequence ID" value="PRQ20776"/>
    <property type="gene ID" value="RchiOBHm_Chr7g0231831"/>
</dbReference>